<dbReference type="PIRSF" id="PIRSF000524">
    <property type="entry name" value="SPT"/>
    <property type="match status" value="1"/>
</dbReference>
<reference evidence="7" key="1">
    <citation type="journal article" date="2015" name="Nature">
        <title>Complex archaea that bridge the gap between prokaryotes and eukaryotes.</title>
        <authorList>
            <person name="Spang A."/>
            <person name="Saw J.H."/>
            <person name="Jorgensen S.L."/>
            <person name="Zaremba-Niedzwiedzka K."/>
            <person name="Martijn J."/>
            <person name="Lind A.E."/>
            <person name="van Eijk R."/>
            <person name="Schleper C."/>
            <person name="Guy L."/>
            <person name="Ettema T.J."/>
        </authorList>
    </citation>
    <scope>NUCLEOTIDE SEQUENCE</scope>
</reference>
<evidence type="ECO:0000256" key="1">
    <source>
        <dbReference type="ARBA" id="ARBA00001933"/>
    </source>
</evidence>
<evidence type="ECO:0000313" key="7">
    <source>
        <dbReference type="EMBL" id="KKN59570.1"/>
    </source>
</evidence>
<feature type="domain" description="Aminotransferase class V" evidence="6">
    <location>
        <begin position="27"/>
        <end position="335"/>
    </location>
</feature>
<dbReference type="SUPFAM" id="SSF53383">
    <property type="entry name" value="PLP-dependent transferases"/>
    <property type="match status" value="1"/>
</dbReference>
<comment type="caution">
    <text evidence="7">The sequence shown here is derived from an EMBL/GenBank/DDBJ whole genome shotgun (WGS) entry which is preliminary data.</text>
</comment>
<evidence type="ECO:0000256" key="2">
    <source>
        <dbReference type="ARBA" id="ARBA00009236"/>
    </source>
</evidence>
<organism evidence="7">
    <name type="scientific">marine sediment metagenome</name>
    <dbReference type="NCBI Taxonomy" id="412755"/>
    <lineage>
        <taxon>unclassified sequences</taxon>
        <taxon>metagenomes</taxon>
        <taxon>ecological metagenomes</taxon>
    </lineage>
</organism>
<evidence type="ECO:0000259" key="6">
    <source>
        <dbReference type="Pfam" id="PF00266"/>
    </source>
</evidence>
<dbReference type="Pfam" id="PF00266">
    <property type="entry name" value="Aminotran_5"/>
    <property type="match status" value="1"/>
</dbReference>
<dbReference type="Gene3D" id="3.40.640.10">
    <property type="entry name" value="Type I PLP-dependent aspartate aminotransferase-like (Major domain)"/>
    <property type="match status" value="1"/>
</dbReference>
<dbReference type="PANTHER" id="PTHR21152:SF40">
    <property type="entry name" value="ALANINE--GLYOXYLATE AMINOTRANSFERASE"/>
    <property type="match status" value="1"/>
</dbReference>
<dbReference type="EMBL" id="LAZR01000722">
    <property type="protein sequence ID" value="KKN59570.1"/>
    <property type="molecule type" value="Genomic_DNA"/>
</dbReference>
<dbReference type="InterPro" id="IPR024169">
    <property type="entry name" value="SP_NH2Trfase/AEP_transaminase"/>
</dbReference>
<accession>A0A0F9RSY9</accession>
<protein>
    <recommendedName>
        <fullName evidence="6">Aminotransferase class V domain-containing protein</fullName>
    </recommendedName>
</protein>
<evidence type="ECO:0000256" key="3">
    <source>
        <dbReference type="ARBA" id="ARBA00022576"/>
    </source>
</evidence>
<evidence type="ECO:0000256" key="5">
    <source>
        <dbReference type="ARBA" id="ARBA00022898"/>
    </source>
</evidence>
<dbReference type="GO" id="GO:0004760">
    <property type="term" value="F:L-serine-pyruvate transaminase activity"/>
    <property type="evidence" value="ECO:0007669"/>
    <property type="project" value="TreeGrafter"/>
</dbReference>
<evidence type="ECO:0000256" key="4">
    <source>
        <dbReference type="ARBA" id="ARBA00022679"/>
    </source>
</evidence>
<dbReference type="AlphaFoldDB" id="A0A0F9RSY9"/>
<dbReference type="Gene3D" id="3.90.1150.10">
    <property type="entry name" value="Aspartate Aminotransferase, domain 1"/>
    <property type="match status" value="1"/>
</dbReference>
<dbReference type="PROSITE" id="PS00595">
    <property type="entry name" value="AA_TRANSFER_CLASS_5"/>
    <property type="match status" value="1"/>
</dbReference>
<dbReference type="InterPro" id="IPR015421">
    <property type="entry name" value="PyrdxlP-dep_Trfase_major"/>
</dbReference>
<dbReference type="PANTHER" id="PTHR21152">
    <property type="entry name" value="AMINOTRANSFERASE CLASS V"/>
    <property type="match status" value="1"/>
</dbReference>
<keyword evidence="3" id="KW-0032">Aminotransferase</keyword>
<dbReference type="CDD" id="cd06451">
    <property type="entry name" value="AGAT_like"/>
    <property type="match status" value="1"/>
</dbReference>
<comment type="cofactor">
    <cofactor evidence="1">
        <name>pyridoxal 5'-phosphate</name>
        <dbReference type="ChEBI" id="CHEBI:597326"/>
    </cofactor>
</comment>
<keyword evidence="5" id="KW-0663">Pyridoxal phosphate</keyword>
<dbReference type="InterPro" id="IPR000192">
    <property type="entry name" value="Aminotrans_V_dom"/>
</dbReference>
<dbReference type="FunFam" id="3.40.640.10:FF:000027">
    <property type="entry name" value="Serine--pyruvate aminotransferase, mitochondrial"/>
    <property type="match status" value="1"/>
</dbReference>
<dbReference type="GO" id="GO:0008453">
    <property type="term" value="F:alanine-glyoxylate transaminase activity"/>
    <property type="evidence" value="ECO:0007669"/>
    <property type="project" value="TreeGrafter"/>
</dbReference>
<name>A0A0F9RSY9_9ZZZZ</name>
<dbReference type="InterPro" id="IPR020578">
    <property type="entry name" value="Aminotrans_V_PyrdxlP_BS"/>
</dbReference>
<dbReference type="InterPro" id="IPR015424">
    <property type="entry name" value="PyrdxlP-dep_Trfase"/>
</dbReference>
<dbReference type="GO" id="GO:0019265">
    <property type="term" value="P:glycine biosynthetic process, by transamination of glyoxylate"/>
    <property type="evidence" value="ECO:0007669"/>
    <property type="project" value="TreeGrafter"/>
</dbReference>
<proteinExistence type="inferred from homology"/>
<comment type="similarity">
    <text evidence="2">Belongs to the class-V pyridoxal-phosphate-dependent aminotransferase family.</text>
</comment>
<sequence length="371" mass="41206">MKNKLDGVEEILLMGPGPSCIHDSVYEALGLKTLGHMDPYFIDIMDEIKKLLQTVMKTHNRMTIPISGTGSAGMETCFVNLIERDDPVLILINGVFGQRMQDVATRLGADVDSLEFEWGTPVIPEKVEDMLEKKNYKIVAVVHAETSTGVRNPVEEIGDLLRGKETLYLVDTVTSLGGIEVAMDAWGIDVLYSGTQKCLSCPPGLAPVSVSDRALDVILGRKTKVPNWYLDVSMLTKYWGGETRVYHHTAPINMNYALYQSLFLSVEEGLENVFRRHLECHNMLVRGLDDLGINMLVSPDFRLPMLNSIHIPEGVDDAEVRSKLRSNHKIEIGAGLGPLAGKIWRIGLMGHTARKENVTRVLTALKEVLNK</sequence>
<dbReference type="GO" id="GO:0005777">
    <property type="term" value="C:peroxisome"/>
    <property type="evidence" value="ECO:0007669"/>
    <property type="project" value="TreeGrafter"/>
</dbReference>
<dbReference type="InterPro" id="IPR015422">
    <property type="entry name" value="PyrdxlP-dep_Trfase_small"/>
</dbReference>
<gene>
    <name evidence="7" type="ORF">LCGC14_0540770</name>
</gene>
<keyword evidence="4" id="KW-0808">Transferase</keyword>